<keyword evidence="2" id="KW-0808">Transferase</keyword>
<sequence length="168" mass="18648">MSKEEIRELLFREILEYHPQLLSSYINGTERTTFLYPSVVDQFKKQFSHLEESGGNGPSVPTDRKHASLPRTTVVHSNPIPAKEQPLAVSSRVRPVSDDSCKNPWEKASSPGNVTRTSLTPQGLQAQACTFVFTYYQLPLFQIATGSVRVNGPVTDSRSNKASALNLQ</sequence>
<name>A0A1D6IHV2_MAIZE</name>
<dbReference type="EMBL" id="CM007650">
    <property type="protein sequence ID" value="ONM59067.1"/>
    <property type="molecule type" value="Genomic_DNA"/>
</dbReference>
<organism evidence="2">
    <name type="scientific">Zea mays</name>
    <name type="common">Maize</name>
    <dbReference type="NCBI Taxonomy" id="4577"/>
    <lineage>
        <taxon>Eukaryota</taxon>
        <taxon>Viridiplantae</taxon>
        <taxon>Streptophyta</taxon>
        <taxon>Embryophyta</taxon>
        <taxon>Tracheophyta</taxon>
        <taxon>Spermatophyta</taxon>
        <taxon>Magnoliopsida</taxon>
        <taxon>Liliopsida</taxon>
        <taxon>Poales</taxon>
        <taxon>Poaceae</taxon>
        <taxon>PACMAD clade</taxon>
        <taxon>Panicoideae</taxon>
        <taxon>Andropogonodae</taxon>
        <taxon>Andropogoneae</taxon>
        <taxon>Tripsacinae</taxon>
        <taxon>Zea</taxon>
    </lineage>
</organism>
<dbReference type="ExpressionAtlas" id="A0A1D6IHV2">
    <property type="expression patterns" value="baseline and differential"/>
</dbReference>
<gene>
    <name evidence="2" type="ORF">ZEAMMB73_Zm00001d021916</name>
</gene>
<accession>A0A1D6IHV2</accession>
<evidence type="ECO:0000313" key="2">
    <source>
        <dbReference type="EMBL" id="ONM59067.1"/>
    </source>
</evidence>
<reference evidence="2" key="1">
    <citation type="submission" date="2015-12" db="EMBL/GenBank/DDBJ databases">
        <title>Update maize B73 reference genome by single molecule sequencing technologies.</title>
        <authorList>
            <consortium name="Maize Genome Sequencing Project"/>
            <person name="Ware D."/>
        </authorList>
    </citation>
    <scope>NUCLEOTIDE SEQUENCE [LARGE SCALE GENOMIC DNA]</scope>
    <source>
        <tissue evidence="2">Seedling</tissue>
    </source>
</reference>
<protein>
    <submittedName>
        <fullName evidence="2">Big map kinase/bmk</fullName>
    </submittedName>
</protein>
<dbReference type="SMR" id="A0A1D6IHV2"/>
<feature type="region of interest" description="Disordered" evidence="1">
    <location>
        <begin position="50"/>
        <end position="117"/>
    </location>
</feature>
<keyword evidence="2" id="KW-0418">Kinase</keyword>
<proteinExistence type="predicted"/>
<dbReference type="AlphaFoldDB" id="A0A1D6IHV2"/>
<dbReference type="GO" id="GO:0016301">
    <property type="term" value="F:kinase activity"/>
    <property type="evidence" value="ECO:0007669"/>
    <property type="project" value="UniProtKB-KW"/>
</dbReference>
<evidence type="ECO:0000256" key="1">
    <source>
        <dbReference type="SAM" id="MobiDB-lite"/>
    </source>
</evidence>
<dbReference type="InParanoid" id="A0A1D6IHV2"/>
<feature type="compositionally biased region" description="Basic and acidic residues" evidence="1">
    <location>
        <begin position="95"/>
        <end position="105"/>
    </location>
</feature>
<dbReference type="STRING" id="4577.A0A1D6IHV2"/>